<dbReference type="PANTHER" id="PTHR14119:SF3">
    <property type="entry name" value="ISOCHORISMATASE DOMAIN-CONTAINING PROTEIN 2"/>
    <property type="match status" value="1"/>
</dbReference>
<dbReference type="EMBL" id="FOOU01000003">
    <property type="protein sequence ID" value="SFG12891.1"/>
    <property type="molecule type" value="Genomic_DNA"/>
</dbReference>
<evidence type="ECO:0000313" key="3">
    <source>
        <dbReference type="Proteomes" id="UP000198623"/>
    </source>
</evidence>
<dbReference type="STRING" id="1045558.SAMN05216175_103348"/>
<dbReference type="SUPFAM" id="SSF52499">
    <property type="entry name" value="Isochorismatase-like hydrolases"/>
    <property type="match status" value="1"/>
</dbReference>
<dbReference type="InterPro" id="IPR036380">
    <property type="entry name" value="Isochorismatase-like_sf"/>
</dbReference>
<name>A0A1I2PHI7_9GAMM</name>
<proteinExistence type="predicted"/>
<feature type="domain" description="Isochorismatase-like" evidence="1">
    <location>
        <begin position="8"/>
        <end position="157"/>
    </location>
</feature>
<dbReference type="AlphaFoldDB" id="A0A1I2PHI7"/>
<organism evidence="2 3">
    <name type="scientific">Neptunomonas qingdaonensis</name>
    <dbReference type="NCBI Taxonomy" id="1045558"/>
    <lineage>
        <taxon>Bacteria</taxon>
        <taxon>Pseudomonadati</taxon>
        <taxon>Pseudomonadota</taxon>
        <taxon>Gammaproteobacteria</taxon>
        <taxon>Oceanospirillales</taxon>
        <taxon>Oceanospirillaceae</taxon>
        <taxon>Neptunomonas</taxon>
    </lineage>
</organism>
<dbReference type="PANTHER" id="PTHR14119">
    <property type="entry name" value="HYDROLASE"/>
    <property type="match status" value="1"/>
</dbReference>
<gene>
    <name evidence="2" type="ORF">SAMN05216175_103348</name>
</gene>
<reference evidence="3" key="1">
    <citation type="submission" date="2016-10" db="EMBL/GenBank/DDBJ databases">
        <authorList>
            <person name="Varghese N."/>
            <person name="Submissions S."/>
        </authorList>
    </citation>
    <scope>NUCLEOTIDE SEQUENCE [LARGE SCALE GENOMIC DNA]</scope>
    <source>
        <strain evidence="3">CGMCC 1.10971</strain>
    </source>
</reference>
<dbReference type="InterPro" id="IPR050993">
    <property type="entry name" value="Isochorismatase_domain"/>
</dbReference>
<evidence type="ECO:0000313" key="2">
    <source>
        <dbReference type="EMBL" id="SFG12891.1"/>
    </source>
</evidence>
<dbReference type="Gene3D" id="3.40.50.850">
    <property type="entry name" value="Isochorismatase-like"/>
    <property type="match status" value="1"/>
</dbReference>
<dbReference type="OrthoDB" id="9796958at2"/>
<evidence type="ECO:0000259" key="1">
    <source>
        <dbReference type="Pfam" id="PF00857"/>
    </source>
</evidence>
<dbReference type="InterPro" id="IPR000868">
    <property type="entry name" value="Isochorismatase-like_dom"/>
</dbReference>
<keyword evidence="3" id="KW-1185">Reference proteome</keyword>
<sequence>MLISPEKSCLLVVDIQEKLAPAIFESEVLIKNSKWLIEIATILNVPIMTTEQYPQGIGYTVEELKRILPSDKTMEKTHFSCMAEPSCQKIINESGVEQIVIIGTESHVCVMQTAIQLKQEAFDVYVVEDCVSSRKPADKACALARMRGCGIHIVTREMVAFEWMQKAGTESFRHISKNYLR</sequence>
<dbReference type="CDD" id="cd01012">
    <property type="entry name" value="YcaC_related"/>
    <property type="match status" value="1"/>
</dbReference>
<protein>
    <submittedName>
        <fullName evidence="2">Nicotinamidase-related amidase</fullName>
    </submittedName>
</protein>
<accession>A0A1I2PHI7</accession>
<dbReference type="Pfam" id="PF00857">
    <property type="entry name" value="Isochorismatase"/>
    <property type="match status" value="1"/>
</dbReference>
<dbReference type="RefSeq" id="WP_090726011.1">
    <property type="nucleotide sequence ID" value="NZ_FOOU01000003.1"/>
</dbReference>
<dbReference type="Proteomes" id="UP000198623">
    <property type="component" value="Unassembled WGS sequence"/>
</dbReference>